<gene>
    <name evidence="1" type="ORF">C4D60_Mb04t17210</name>
</gene>
<accession>A0A4S8KCN9</accession>
<evidence type="ECO:0000313" key="1">
    <source>
        <dbReference type="EMBL" id="THU72910.1"/>
    </source>
</evidence>
<reference evidence="1 2" key="1">
    <citation type="journal article" date="2019" name="Nat. Plants">
        <title>Genome sequencing of Musa balbisiana reveals subgenome evolution and function divergence in polyploid bananas.</title>
        <authorList>
            <person name="Yao X."/>
        </authorList>
    </citation>
    <scope>NUCLEOTIDE SEQUENCE [LARGE SCALE GENOMIC DNA]</scope>
    <source>
        <strain evidence="2">cv. DH-PKW</strain>
        <tissue evidence="1">Leaves</tissue>
    </source>
</reference>
<dbReference type="AlphaFoldDB" id="A0A4S8KCN9"/>
<dbReference type="STRING" id="52838.A0A4S8KCN9"/>
<dbReference type="PANTHER" id="PTHR23019">
    <property type="entry name" value="NUCLEAR PORE MEMBRANE GLYCOPROTEIN GP210-RELATED"/>
    <property type="match status" value="1"/>
</dbReference>
<sequence length="420" mass="46112">MLAKRVELCIVHVTVIGFSEEFNSHLYEEASSLLEVSALTDAMPLQLVASLRVLPEFALIAFYPEAEVNLSITGGTCFLDAYINDTQVAGIVQPPESTECSHFTLGARGLGMALVIVRDSGLSPPASASALTRQIHLIWVSWVGWNKKVKVASVDWIKIISQEEISLMEGTTKTFDILAGTEDGSIFDSSQYMYMKIKVHLEDGILEPVDEYHSSRTGNWLVREPNFSVRAAKLGLATLFVSVSQQSGYEIVSQFVKVEVYGPLRLHPEYLYLLPGVSYLLTVKDGPRIGAFVEFTSLHEEIVVVQKPSGKLFAKSIGNATVRAAVYGNGDSLICEAYAKIEVGIPPAMGLNLQSDKLCVGCKMPGDLFSFYEVCQEYKWTIGNEKVLSFRIDSCEQDGYPCHSVASDGAFISVLTGRYT</sequence>
<comment type="caution">
    <text evidence="1">The sequence shown here is derived from an EMBL/GenBank/DDBJ whole genome shotgun (WGS) entry which is preliminary data.</text>
</comment>
<name>A0A4S8KCN9_MUSBA</name>
<protein>
    <submittedName>
        <fullName evidence="1">Uncharacterized protein</fullName>
    </submittedName>
</protein>
<dbReference type="EMBL" id="PYDT01000001">
    <property type="protein sequence ID" value="THU72910.1"/>
    <property type="molecule type" value="Genomic_DNA"/>
</dbReference>
<dbReference type="Proteomes" id="UP000317650">
    <property type="component" value="Chromosome 4"/>
</dbReference>
<organism evidence="1 2">
    <name type="scientific">Musa balbisiana</name>
    <name type="common">Banana</name>
    <dbReference type="NCBI Taxonomy" id="52838"/>
    <lineage>
        <taxon>Eukaryota</taxon>
        <taxon>Viridiplantae</taxon>
        <taxon>Streptophyta</taxon>
        <taxon>Embryophyta</taxon>
        <taxon>Tracheophyta</taxon>
        <taxon>Spermatophyta</taxon>
        <taxon>Magnoliopsida</taxon>
        <taxon>Liliopsida</taxon>
        <taxon>Zingiberales</taxon>
        <taxon>Musaceae</taxon>
        <taxon>Musa</taxon>
    </lineage>
</organism>
<proteinExistence type="predicted"/>
<keyword evidence="2" id="KW-1185">Reference proteome</keyword>
<dbReference type="InterPro" id="IPR045197">
    <property type="entry name" value="NUP210-like"/>
</dbReference>
<evidence type="ECO:0000313" key="2">
    <source>
        <dbReference type="Proteomes" id="UP000317650"/>
    </source>
</evidence>
<dbReference type="PANTHER" id="PTHR23019:SF0">
    <property type="entry name" value="NUCLEAR PORE MEMBRANE GLYCOPROTEIN 210"/>
    <property type="match status" value="1"/>
</dbReference>